<evidence type="ECO:0008006" key="5">
    <source>
        <dbReference type="Google" id="ProtNLM"/>
    </source>
</evidence>
<feature type="compositionally biased region" description="Low complexity" evidence="1">
    <location>
        <begin position="153"/>
        <end position="180"/>
    </location>
</feature>
<feature type="compositionally biased region" description="Polar residues" evidence="1">
    <location>
        <begin position="675"/>
        <end position="714"/>
    </location>
</feature>
<proteinExistence type="predicted"/>
<keyword evidence="2" id="KW-1133">Transmembrane helix</keyword>
<dbReference type="GO" id="GO:0005794">
    <property type="term" value="C:Golgi apparatus"/>
    <property type="evidence" value="ECO:0007669"/>
    <property type="project" value="TreeGrafter"/>
</dbReference>
<feature type="transmembrane region" description="Helical" evidence="2">
    <location>
        <begin position="457"/>
        <end position="477"/>
    </location>
</feature>
<reference evidence="3 4" key="1">
    <citation type="submission" date="2014-04" db="EMBL/GenBank/DDBJ databases">
        <authorList>
            <consortium name="DOE Joint Genome Institute"/>
            <person name="Kuo A."/>
            <person name="Zuccaro A."/>
            <person name="Kohler A."/>
            <person name="Nagy L.G."/>
            <person name="Floudas D."/>
            <person name="Copeland A."/>
            <person name="Barry K.W."/>
            <person name="Cichocki N."/>
            <person name="Veneault-Fourrey C."/>
            <person name="LaButti K."/>
            <person name="Lindquist E.A."/>
            <person name="Lipzen A."/>
            <person name="Lundell T."/>
            <person name="Morin E."/>
            <person name="Murat C."/>
            <person name="Sun H."/>
            <person name="Tunlid A."/>
            <person name="Henrissat B."/>
            <person name="Grigoriev I.V."/>
            <person name="Hibbett D.S."/>
            <person name="Martin F."/>
            <person name="Nordberg H.P."/>
            <person name="Cantor M.N."/>
            <person name="Hua S.X."/>
        </authorList>
    </citation>
    <scope>NUCLEOTIDE SEQUENCE [LARGE SCALE GENOMIC DNA]</scope>
    <source>
        <strain evidence="3 4">MAFF 305830</strain>
    </source>
</reference>
<accession>A0A0C3BFC5</accession>
<feature type="transmembrane region" description="Helical" evidence="2">
    <location>
        <begin position="517"/>
        <end position="541"/>
    </location>
</feature>
<keyword evidence="2" id="KW-0812">Transmembrane</keyword>
<feature type="transmembrane region" description="Helical" evidence="2">
    <location>
        <begin position="370"/>
        <end position="391"/>
    </location>
</feature>
<evidence type="ECO:0000256" key="1">
    <source>
        <dbReference type="SAM" id="MobiDB-lite"/>
    </source>
</evidence>
<feature type="region of interest" description="Disordered" evidence="1">
    <location>
        <begin position="658"/>
        <end position="748"/>
    </location>
</feature>
<dbReference type="HOGENOM" id="CLU_021809_1_0_1"/>
<gene>
    <name evidence="3" type="ORF">M408DRAFT_65741</name>
</gene>
<dbReference type="OrthoDB" id="2448307at2759"/>
<evidence type="ECO:0000313" key="4">
    <source>
        <dbReference type="Proteomes" id="UP000054097"/>
    </source>
</evidence>
<feature type="transmembrane region" description="Helical" evidence="2">
    <location>
        <begin position="411"/>
        <end position="437"/>
    </location>
</feature>
<dbReference type="PANTHER" id="PTHR34391">
    <property type="entry name" value="UPF0658 GOLGI APPARATUS MEMBRANE PROTEIN C1952.10C-RELATED"/>
    <property type="match status" value="1"/>
</dbReference>
<dbReference type="AlphaFoldDB" id="A0A0C3BFC5"/>
<feature type="region of interest" description="Disordered" evidence="1">
    <location>
        <begin position="133"/>
        <end position="215"/>
    </location>
</feature>
<name>A0A0C3BFC5_SERVB</name>
<dbReference type="InterPro" id="IPR040410">
    <property type="entry name" value="UPF0658_Golgi"/>
</dbReference>
<evidence type="ECO:0000256" key="2">
    <source>
        <dbReference type="SAM" id="Phobius"/>
    </source>
</evidence>
<keyword evidence="4" id="KW-1185">Reference proteome</keyword>
<sequence length="748" mass="81769">MRVKQILAMFSIPANARLVYSRITASRLTTAFFFLALLHFLLQVSFQAWAYQINSSAGTFLSDILAAGNFAPHDFFAVLVPVGSDGKTGGELRLCNKDEMEAHEDIYQCPVTWRGRAAPPNMTEVDDGYGAVPTTPQADNVLPTTPEANSIITSTDDSGPTTTTSTRTRTSTTTSRTSTTVGSIPTSGGSSGQAGEDKESDDDEEEYDDRRRSAKRSLSLRDIPVETVFNMSLVQPGSSATETTVAGVLLPNMMNPTSGTMGVVLSEQCVQMIIWPNQIIHNTKREDLTFIGFQIWVFGMSVVAILNESIPHTLAALATHLLTAAWSGYQLVNTASFQSEFVRSTIRSGLCGRGVNLLPNYWVERRAAEVSVLVVNGVSLLISAALSWRLVKMFGWQTFKRIGASLEINRIYKIVLIFSIGLQVAFFFIIVGTALWLDVLFSTILGETAENAAVYKAFAILACLVTLPWLCLGWFAVRREMQKMMCLFLAASFLLVAAWGTLFMSRTFRWSFMEWRFFATMSVASAALLVLTTILGIVCFYNFGKGLKRFLPTAEEQTFDHENFQRVTSRDMEKAEVVDFPVSGPIPTYAVAFGNSAKSQQQSSVERSTTVETSSSMTSSSLGSPLHDPMFFDPAPDYPHLSIPTSNLPPRFRSREHSIAEPNGSSLSGGAVSRGDSTTSSESGSNPFSLDTETRRNSAGSGTSGRSYGTNKSPKTYAKPGSLFTPPKHVRDISQAGSLEGNKRWVID</sequence>
<protein>
    <recommendedName>
        <fullName evidence="5">TRP C-terminal domain-containing protein</fullName>
    </recommendedName>
</protein>
<dbReference type="STRING" id="933852.A0A0C3BFC5"/>
<keyword evidence="2" id="KW-0472">Membrane</keyword>
<dbReference type="EMBL" id="KN824283">
    <property type="protein sequence ID" value="KIM30859.1"/>
    <property type="molecule type" value="Genomic_DNA"/>
</dbReference>
<dbReference type="Proteomes" id="UP000054097">
    <property type="component" value="Unassembled WGS sequence"/>
</dbReference>
<feature type="compositionally biased region" description="Low complexity" evidence="1">
    <location>
        <begin position="603"/>
        <end position="621"/>
    </location>
</feature>
<evidence type="ECO:0000313" key="3">
    <source>
        <dbReference type="EMBL" id="KIM30859.1"/>
    </source>
</evidence>
<reference evidence="4" key="2">
    <citation type="submission" date="2015-01" db="EMBL/GenBank/DDBJ databases">
        <title>Evolutionary Origins and Diversification of the Mycorrhizal Mutualists.</title>
        <authorList>
            <consortium name="DOE Joint Genome Institute"/>
            <consortium name="Mycorrhizal Genomics Consortium"/>
            <person name="Kohler A."/>
            <person name="Kuo A."/>
            <person name="Nagy L.G."/>
            <person name="Floudas D."/>
            <person name="Copeland A."/>
            <person name="Barry K.W."/>
            <person name="Cichocki N."/>
            <person name="Veneault-Fourrey C."/>
            <person name="LaButti K."/>
            <person name="Lindquist E.A."/>
            <person name="Lipzen A."/>
            <person name="Lundell T."/>
            <person name="Morin E."/>
            <person name="Murat C."/>
            <person name="Riley R."/>
            <person name="Ohm R."/>
            <person name="Sun H."/>
            <person name="Tunlid A."/>
            <person name="Henrissat B."/>
            <person name="Grigoriev I.V."/>
            <person name="Hibbett D.S."/>
            <person name="Martin F."/>
        </authorList>
    </citation>
    <scope>NUCLEOTIDE SEQUENCE [LARGE SCALE GENOMIC DNA]</scope>
    <source>
        <strain evidence="4">MAFF 305830</strain>
    </source>
</reference>
<feature type="region of interest" description="Disordered" evidence="1">
    <location>
        <begin position="600"/>
        <end position="633"/>
    </location>
</feature>
<organism evidence="3 4">
    <name type="scientific">Serendipita vermifera MAFF 305830</name>
    <dbReference type="NCBI Taxonomy" id="933852"/>
    <lineage>
        <taxon>Eukaryota</taxon>
        <taxon>Fungi</taxon>
        <taxon>Dikarya</taxon>
        <taxon>Basidiomycota</taxon>
        <taxon>Agaricomycotina</taxon>
        <taxon>Agaricomycetes</taxon>
        <taxon>Sebacinales</taxon>
        <taxon>Serendipitaceae</taxon>
        <taxon>Serendipita</taxon>
    </lineage>
</organism>
<feature type="transmembrane region" description="Helical" evidence="2">
    <location>
        <begin position="484"/>
        <end position="505"/>
    </location>
</feature>
<dbReference type="PANTHER" id="PTHR34391:SF2">
    <property type="entry name" value="TRP C-TERMINAL DOMAIN-CONTAINING PROTEIN"/>
    <property type="match status" value="1"/>
</dbReference>
<feature type="compositionally biased region" description="Polar residues" evidence="1">
    <location>
        <begin position="134"/>
        <end position="152"/>
    </location>
</feature>
<feature type="compositionally biased region" description="Acidic residues" evidence="1">
    <location>
        <begin position="198"/>
        <end position="207"/>
    </location>
</feature>